<dbReference type="PANTHER" id="PTHR14085:SF3">
    <property type="entry name" value="WD REPEAT-CONTAINING PROTEIN 46"/>
    <property type="match status" value="1"/>
</dbReference>
<dbReference type="GO" id="GO:0032040">
    <property type="term" value="C:small-subunit processome"/>
    <property type="evidence" value="ECO:0007669"/>
    <property type="project" value="TreeGrafter"/>
</dbReference>
<dbReference type="PROSITE" id="PS00678">
    <property type="entry name" value="WD_REPEATS_1"/>
    <property type="match status" value="1"/>
</dbReference>
<keyword evidence="10" id="KW-1185">Reference proteome</keyword>
<evidence type="ECO:0000313" key="9">
    <source>
        <dbReference type="EnsemblMetazoa" id="CLYHEMP020976.1"/>
    </source>
</evidence>
<dbReference type="Proteomes" id="UP000594262">
    <property type="component" value="Unplaced"/>
</dbReference>
<reference evidence="9" key="1">
    <citation type="submission" date="2021-01" db="UniProtKB">
        <authorList>
            <consortium name="EnsemblMetazoa"/>
        </authorList>
    </citation>
    <scope>IDENTIFICATION</scope>
</reference>
<dbReference type="GeneID" id="136798692"/>
<dbReference type="PANTHER" id="PTHR14085">
    <property type="entry name" value="WD-REPEAT PROTEIN BING4"/>
    <property type="match status" value="1"/>
</dbReference>
<dbReference type="OrthoDB" id="10251154at2759"/>
<dbReference type="Pfam" id="PF00400">
    <property type="entry name" value="WD40"/>
    <property type="match status" value="1"/>
</dbReference>
<keyword evidence="2" id="KW-0698">rRNA processing</keyword>
<evidence type="ECO:0000256" key="5">
    <source>
        <dbReference type="ARBA" id="ARBA00023242"/>
    </source>
</evidence>
<dbReference type="InterPro" id="IPR015943">
    <property type="entry name" value="WD40/YVTN_repeat-like_dom_sf"/>
</dbReference>
<evidence type="ECO:0000256" key="4">
    <source>
        <dbReference type="ARBA" id="ARBA00022737"/>
    </source>
</evidence>
<evidence type="ECO:0000256" key="2">
    <source>
        <dbReference type="ARBA" id="ARBA00022552"/>
    </source>
</evidence>
<dbReference type="Gene3D" id="2.130.10.10">
    <property type="entry name" value="YVTN repeat-like/Quinoprotein amine dehydrogenase"/>
    <property type="match status" value="1"/>
</dbReference>
<protein>
    <recommendedName>
        <fullName evidence="8">BING4 C-terminal domain-containing protein</fullName>
    </recommendedName>
</protein>
<keyword evidence="5" id="KW-0539">Nucleus</keyword>
<evidence type="ECO:0000259" key="8">
    <source>
        <dbReference type="SMART" id="SM01033"/>
    </source>
</evidence>
<evidence type="ECO:0000313" key="10">
    <source>
        <dbReference type="Proteomes" id="UP000594262"/>
    </source>
</evidence>
<evidence type="ECO:0000256" key="7">
    <source>
        <dbReference type="SAM" id="MobiDB-lite"/>
    </source>
</evidence>
<feature type="region of interest" description="Disordered" evidence="7">
    <location>
        <begin position="464"/>
        <end position="547"/>
    </location>
</feature>
<dbReference type="InterPro" id="IPR012952">
    <property type="entry name" value="BING4_C_dom"/>
</dbReference>
<feature type="domain" description="BING4 C-terminal" evidence="8">
    <location>
        <begin position="370"/>
        <end position="450"/>
    </location>
</feature>
<dbReference type="FunFam" id="2.130.10.10:FF:000378">
    <property type="entry name" value="U3 small nucleolar RNA-associated protein 7"/>
    <property type="match status" value="1"/>
</dbReference>
<dbReference type="SUPFAM" id="SSF50978">
    <property type="entry name" value="WD40 repeat-like"/>
    <property type="match status" value="1"/>
</dbReference>
<dbReference type="EnsemblMetazoa" id="CLYHEMT020976.1">
    <property type="protein sequence ID" value="CLYHEMP020976.1"/>
    <property type="gene ID" value="CLYHEMG020976"/>
</dbReference>
<dbReference type="InterPro" id="IPR040315">
    <property type="entry name" value="WDR46/Utp7"/>
</dbReference>
<dbReference type="SMART" id="SM00320">
    <property type="entry name" value="WD40"/>
    <property type="match status" value="5"/>
</dbReference>
<feature type="region of interest" description="Disordered" evidence="7">
    <location>
        <begin position="1"/>
        <end position="40"/>
    </location>
</feature>
<dbReference type="RefSeq" id="XP_066911448.1">
    <property type="nucleotide sequence ID" value="XM_067055347.1"/>
</dbReference>
<evidence type="ECO:0000256" key="1">
    <source>
        <dbReference type="ARBA" id="ARBA00004604"/>
    </source>
</evidence>
<feature type="compositionally biased region" description="Basic and acidic residues" evidence="7">
    <location>
        <begin position="30"/>
        <end position="40"/>
    </location>
</feature>
<dbReference type="PROSITE" id="PS50294">
    <property type="entry name" value="WD_REPEATS_REGION"/>
    <property type="match status" value="1"/>
</dbReference>
<dbReference type="InterPro" id="IPR036322">
    <property type="entry name" value="WD40_repeat_dom_sf"/>
</dbReference>
<organism evidence="9 10">
    <name type="scientific">Clytia hemisphaerica</name>
    <dbReference type="NCBI Taxonomy" id="252671"/>
    <lineage>
        <taxon>Eukaryota</taxon>
        <taxon>Metazoa</taxon>
        <taxon>Cnidaria</taxon>
        <taxon>Hydrozoa</taxon>
        <taxon>Hydroidolina</taxon>
        <taxon>Leptothecata</taxon>
        <taxon>Obeliida</taxon>
        <taxon>Clytiidae</taxon>
        <taxon>Clytia</taxon>
    </lineage>
</organism>
<feature type="compositionally biased region" description="Polar residues" evidence="7">
    <location>
        <begin position="523"/>
        <end position="536"/>
    </location>
</feature>
<dbReference type="InterPro" id="IPR001680">
    <property type="entry name" value="WD40_rpt"/>
</dbReference>
<evidence type="ECO:0000256" key="3">
    <source>
        <dbReference type="ARBA" id="ARBA00022574"/>
    </source>
</evidence>
<dbReference type="Pfam" id="PF08149">
    <property type="entry name" value="BING4CT"/>
    <property type="match status" value="1"/>
</dbReference>
<feature type="repeat" description="WD" evidence="6">
    <location>
        <begin position="288"/>
        <end position="329"/>
    </location>
</feature>
<dbReference type="PROSITE" id="PS50082">
    <property type="entry name" value="WD_REPEATS_2"/>
    <property type="match status" value="1"/>
</dbReference>
<feature type="compositionally biased region" description="Basic and acidic residues" evidence="7">
    <location>
        <begin position="497"/>
        <end position="522"/>
    </location>
</feature>
<sequence>MADTIETVPSEEVPVTKLSGNSEKKKSKRPNTEEYHIDPEKILKYTRGGGVKTRKTKDRKLKSNLKQKEANYKQAVKQAAKSEYLLTEETGFLEVEAVEKTYNISQKAIEKSVDVSSAQKYFNLHLQEYGPYKINYTRNGKFLLLCGQKSHLATVNWNTKDLGCEIQSQESNRDACWLHQDRFFAVAHKKYVHIYDHTGSEIHVMKEHRNVNRVHYLPYHFLLTSVGQNGHLMYQDTSTGKAVGKLRIPHGRCDCLTSNPYNAVVQLGHANGTVSMWAPKVKEPLLKMLCHRGPVLSIATERQGVYMATTGQDGMLKVWDIRAYKPVYKYRFQGKASHCLAVSQKGLLAAAFGSNVYVFKDAFRTRQNLPYMRHIVNGKADITDIEFCPYEDVLGVGHSNGFTSLLIPGAGEANFDGLEVNPYESRKQKAETEVKMLLEKIQPEMISLDPSDIQKVDTASTIMKQEEKDENMEDVAFQPKHKKKGRSSSGKALQRKKGVDEESKRDKLKSKKIEEKKQEQMNDNKSLVEQVDTSASALDRFKKKKDT</sequence>
<dbReference type="AlphaFoldDB" id="A0A7M5XBP6"/>
<comment type="subcellular location">
    <subcellularLocation>
        <location evidence="1">Nucleus</location>
        <location evidence="1">Nucleolus</location>
    </subcellularLocation>
</comment>
<proteinExistence type="predicted"/>
<keyword evidence="4" id="KW-0677">Repeat</keyword>
<keyword evidence="3 6" id="KW-0853">WD repeat</keyword>
<evidence type="ECO:0000256" key="6">
    <source>
        <dbReference type="PROSITE-ProRule" id="PRU00221"/>
    </source>
</evidence>
<dbReference type="GO" id="GO:0000462">
    <property type="term" value="P:maturation of SSU-rRNA from tricistronic rRNA transcript (SSU-rRNA, 5.8S rRNA, LSU-rRNA)"/>
    <property type="evidence" value="ECO:0007669"/>
    <property type="project" value="TreeGrafter"/>
</dbReference>
<dbReference type="GO" id="GO:0030686">
    <property type="term" value="C:90S preribosome"/>
    <property type="evidence" value="ECO:0007669"/>
    <property type="project" value="TreeGrafter"/>
</dbReference>
<dbReference type="InterPro" id="IPR019775">
    <property type="entry name" value="WD40_repeat_CS"/>
</dbReference>
<accession>A0A7M5XBP6</accession>
<dbReference type="SMART" id="SM01033">
    <property type="entry name" value="BING4CT"/>
    <property type="match status" value="1"/>
</dbReference>
<name>A0A7M5XBP6_9CNID</name>